<name>A0A1M5S5B8_9BACT</name>
<accession>A0A1M5S5B8</accession>
<reference evidence="2 3" key="1">
    <citation type="submission" date="2016-11" db="EMBL/GenBank/DDBJ databases">
        <authorList>
            <person name="Jaros S."/>
            <person name="Januszkiewicz K."/>
            <person name="Wedrychowicz H."/>
        </authorList>
    </citation>
    <scope>NUCLEOTIDE SEQUENCE [LARGE SCALE GENOMIC DNA]</scope>
    <source>
        <strain evidence="2 3">DSM 24574</strain>
    </source>
</reference>
<organism evidence="2 3">
    <name type="scientific">Chryseolinea serpens</name>
    <dbReference type="NCBI Taxonomy" id="947013"/>
    <lineage>
        <taxon>Bacteria</taxon>
        <taxon>Pseudomonadati</taxon>
        <taxon>Bacteroidota</taxon>
        <taxon>Cytophagia</taxon>
        <taxon>Cytophagales</taxon>
        <taxon>Fulvivirgaceae</taxon>
        <taxon>Chryseolinea</taxon>
    </lineage>
</organism>
<feature type="signal peptide" evidence="1">
    <location>
        <begin position="1"/>
        <end position="24"/>
    </location>
</feature>
<sequence length="205" mass="22441">MKFHFFSFSFYAIVLLMIVSGCHSDDPQKEDTPELITKATLTFTPTDGTAAVVVTATDPDGEGSKDITMDGPINLTLNKGYVLTIQLINELAQPTDAEYNITDEVRREGIEHQFFFSWTNNVFSNPEGNGNIDNRTDPLNYAGGTDSHDANNRPLGLTTQWTAGAATASGNFRVLLKHQPDLKSDTSDSNTGETDLDVTFTINVK</sequence>
<proteinExistence type="predicted"/>
<dbReference type="AlphaFoldDB" id="A0A1M5S5B8"/>
<protein>
    <recommendedName>
        <fullName evidence="4">GTP cyclohydrolase</fullName>
    </recommendedName>
</protein>
<gene>
    <name evidence="2" type="ORF">SAMN04488109_3756</name>
</gene>
<feature type="chain" id="PRO_5013336584" description="GTP cyclohydrolase" evidence="1">
    <location>
        <begin position="25"/>
        <end position="205"/>
    </location>
</feature>
<dbReference type="Proteomes" id="UP000184212">
    <property type="component" value="Unassembled WGS sequence"/>
</dbReference>
<dbReference type="RefSeq" id="WP_073136868.1">
    <property type="nucleotide sequence ID" value="NZ_FQWQ01000002.1"/>
</dbReference>
<evidence type="ECO:0000256" key="1">
    <source>
        <dbReference type="SAM" id="SignalP"/>
    </source>
</evidence>
<keyword evidence="3" id="KW-1185">Reference proteome</keyword>
<dbReference type="EMBL" id="FQWQ01000002">
    <property type="protein sequence ID" value="SHH33669.1"/>
    <property type="molecule type" value="Genomic_DNA"/>
</dbReference>
<evidence type="ECO:0008006" key="4">
    <source>
        <dbReference type="Google" id="ProtNLM"/>
    </source>
</evidence>
<dbReference type="PROSITE" id="PS51257">
    <property type="entry name" value="PROKAR_LIPOPROTEIN"/>
    <property type="match status" value="1"/>
</dbReference>
<evidence type="ECO:0000313" key="3">
    <source>
        <dbReference type="Proteomes" id="UP000184212"/>
    </source>
</evidence>
<evidence type="ECO:0000313" key="2">
    <source>
        <dbReference type="EMBL" id="SHH33669.1"/>
    </source>
</evidence>
<dbReference type="STRING" id="947013.SAMN04488109_3756"/>
<keyword evidence="1" id="KW-0732">Signal</keyword>